<dbReference type="PRINTS" id="PR00080">
    <property type="entry name" value="SDRFAMILY"/>
</dbReference>
<comment type="similarity">
    <text evidence="3">Belongs to the short-chain dehydrogenases/reductases (SDR) family.</text>
</comment>
<dbReference type="CDD" id="cd05325">
    <property type="entry name" value="carb_red_sniffer_like_SDR_c"/>
    <property type="match status" value="1"/>
</dbReference>
<dbReference type="EMBL" id="HBUF01258822">
    <property type="protein sequence ID" value="CAG6682338.1"/>
    <property type="molecule type" value="Transcribed_RNA"/>
</dbReference>
<accession>A0A8D8X4R7</accession>
<dbReference type="AlphaFoldDB" id="A0A8D8X4R7"/>
<dbReference type="InterPro" id="IPR002347">
    <property type="entry name" value="SDR_fam"/>
</dbReference>
<keyword evidence="2" id="KW-0560">Oxidoreductase</keyword>
<evidence type="ECO:0000256" key="1">
    <source>
        <dbReference type="ARBA" id="ARBA00022857"/>
    </source>
</evidence>
<dbReference type="InterPro" id="IPR051468">
    <property type="entry name" value="Fungal_SecMetab_SDRs"/>
</dbReference>
<keyword evidence="1" id="KW-0521">NADP</keyword>
<dbReference type="GO" id="GO:0004090">
    <property type="term" value="F:carbonyl reductase (NADPH) activity"/>
    <property type="evidence" value="ECO:0007669"/>
    <property type="project" value="TreeGrafter"/>
</dbReference>
<dbReference type="Pfam" id="PF00106">
    <property type="entry name" value="adh_short"/>
    <property type="match status" value="1"/>
</dbReference>
<dbReference type="SUPFAM" id="SSF51735">
    <property type="entry name" value="NAD(P)-binding Rossmann-fold domains"/>
    <property type="match status" value="1"/>
</dbReference>
<dbReference type="PANTHER" id="PTHR43544">
    <property type="entry name" value="SHORT-CHAIN DEHYDROGENASE/REDUCTASE"/>
    <property type="match status" value="1"/>
</dbReference>
<dbReference type="EMBL" id="HBUF01258823">
    <property type="protein sequence ID" value="CAG6682340.1"/>
    <property type="molecule type" value="Transcribed_RNA"/>
</dbReference>
<evidence type="ECO:0000313" key="4">
    <source>
        <dbReference type="EMBL" id="CAG6682338.1"/>
    </source>
</evidence>
<dbReference type="PRINTS" id="PR00081">
    <property type="entry name" value="GDHRDH"/>
</dbReference>
<protein>
    <submittedName>
        <fullName evidence="4">C-factor</fullName>
    </submittedName>
</protein>
<dbReference type="GO" id="GO:0005737">
    <property type="term" value="C:cytoplasm"/>
    <property type="evidence" value="ECO:0007669"/>
    <property type="project" value="TreeGrafter"/>
</dbReference>
<dbReference type="InterPro" id="IPR036291">
    <property type="entry name" value="NAD(P)-bd_dom_sf"/>
</dbReference>
<dbReference type="PANTHER" id="PTHR43544:SF7">
    <property type="entry name" value="NADB-LER2"/>
    <property type="match status" value="1"/>
</dbReference>
<name>A0A8D8X4R7_9HEMI</name>
<dbReference type="EMBL" id="HBUF01101094">
    <property type="protein sequence ID" value="CAG6638053.1"/>
    <property type="molecule type" value="Transcribed_RNA"/>
</dbReference>
<evidence type="ECO:0000256" key="3">
    <source>
        <dbReference type="RuleBase" id="RU000363"/>
    </source>
</evidence>
<dbReference type="EMBL" id="HBUF01258824">
    <property type="protein sequence ID" value="CAG6682342.1"/>
    <property type="molecule type" value="Transcribed_RNA"/>
</dbReference>
<proteinExistence type="inferred from homology"/>
<organism evidence="4">
    <name type="scientific">Cacopsylla melanoneura</name>
    <dbReference type="NCBI Taxonomy" id="428564"/>
    <lineage>
        <taxon>Eukaryota</taxon>
        <taxon>Metazoa</taxon>
        <taxon>Ecdysozoa</taxon>
        <taxon>Arthropoda</taxon>
        <taxon>Hexapoda</taxon>
        <taxon>Insecta</taxon>
        <taxon>Pterygota</taxon>
        <taxon>Neoptera</taxon>
        <taxon>Paraneoptera</taxon>
        <taxon>Hemiptera</taxon>
        <taxon>Sternorrhyncha</taxon>
        <taxon>Psylloidea</taxon>
        <taxon>Psyllidae</taxon>
        <taxon>Psyllinae</taxon>
        <taxon>Cacopsylla</taxon>
    </lineage>
</organism>
<reference evidence="4" key="1">
    <citation type="submission" date="2021-05" db="EMBL/GenBank/DDBJ databases">
        <authorList>
            <person name="Alioto T."/>
            <person name="Alioto T."/>
            <person name="Gomez Garrido J."/>
        </authorList>
    </citation>
    <scope>NUCLEOTIDE SEQUENCE</scope>
</reference>
<dbReference type="Gene3D" id="3.40.50.720">
    <property type="entry name" value="NAD(P)-binding Rossmann-like Domain"/>
    <property type="match status" value="1"/>
</dbReference>
<dbReference type="EMBL" id="HBUF01101093">
    <property type="protein sequence ID" value="CAG6638052.1"/>
    <property type="molecule type" value="Transcribed_RNA"/>
</dbReference>
<evidence type="ECO:0000256" key="2">
    <source>
        <dbReference type="ARBA" id="ARBA00023002"/>
    </source>
</evidence>
<sequence length="250" mass="27042">MKSILITGCNRGLGLGMIKTLVGLENTLQPAHIFATCRNKAKAQELVALEDQHPNFHVFEIDITDFSKHQEVLVNGISNIVKSNGLNVLVNNAGISSKFTRIGMLKPEQMTEHFLVNVTAPLMLTKALLPLLKAASQANSEAPLGSSRAAIVNVSSILGSIEDNKQGGFYPYRVSKSALNAATRSLSFDLKDDKILATAMHPGWVKTDMGGANAPLDVVPATAGIIKFIQGLNETHNGQFFEYTGKTIRW</sequence>